<dbReference type="SUPFAM" id="SSF56349">
    <property type="entry name" value="DNA breaking-rejoining enzymes"/>
    <property type="match status" value="1"/>
</dbReference>
<sequence>MTKRSAKKSGTGIKSPTPGGGGLFHNLEIQFEKVYRQAVKDTQGKVSIKTHFRYRDSMKKFLSFCATRFRLQNLRNISDKHLEAYIDYRRGNETSEKTIKGDLAAVRFFHRYIEGARFQLSGNEKFGLASTPDGRADRAWSDGEYKKMIALAERLDRPEVALAMRLARYAGLRVHEITRLSRKDAEQALAAGMLHVKGKGGKERDIPLATEAAAALKEACEMAASENDKLLVPPGEKTHLVIKRIQNFIRRHRDKVMELGKEVNITFHGLRHAYAREQFRVKVGELKKIRRALAEVSEKLGHNRPEVTKIYLGSEWKR</sequence>
<dbReference type="InterPro" id="IPR044068">
    <property type="entry name" value="CB"/>
</dbReference>
<comment type="function">
    <text evidence="1">Site-specific tyrosine recombinase, which acts by catalyzing the cutting and rejoining of the recombining DNA molecules.</text>
</comment>
<reference evidence="10 11" key="1">
    <citation type="submission" date="2016-02" db="EMBL/GenBank/DDBJ databases">
        <title>Genome sequence of Moorella mulderi DSM 14980.</title>
        <authorList>
            <person name="Poehlein A."/>
            <person name="Daniel R."/>
        </authorList>
    </citation>
    <scope>NUCLEOTIDE SEQUENCE [LARGE SCALE GENOMIC DNA]</scope>
    <source>
        <strain evidence="10 11">DSM 14980</strain>
    </source>
</reference>
<comment type="caution">
    <text evidence="10">The sequence shown here is derived from an EMBL/GenBank/DDBJ whole genome shotgun (WGS) entry which is preliminary data.</text>
</comment>
<dbReference type="Pfam" id="PF02899">
    <property type="entry name" value="Phage_int_SAM_1"/>
    <property type="match status" value="1"/>
</dbReference>
<dbReference type="InterPro" id="IPR013762">
    <property type="entry name" value="Integrase-like_cat_sf"/>
</dbReference>
<dbReference type="Gene3D" id="1.10.150.130">
    <property type="match status" value="1"/>
</dbReference>
<keyword evidence="5" id="KW-0233">DNA recombination</keyword>
<keyword evidence="4 6" id="KW-0238">DNA-binding</keyword>
<dbReference type="OrthoDB" id="107900at2"/>
<dbReference type="InterPro" id="IPR002104">
    <property type="entry name" value="Integrase_catalytic"/>
</dbReference>
<evidence type="ECO:0000259" key="9">
    <source>
        <dbReference type="PROSITE" id="PS51900"/>
    </source>
</evidence>
<evidence type="ECO:0000256" key="7">
    <source>
        <dbReference type="SAM" id="MobiDB-lite"/>
    </source>
</evidence>
<gene>
    <name evidence="10" type="primary">xerD_3</name>
    <name evidence="10" type="ORF">MOMUL_29530</name>
</gene>
<feature type="domain" description="Tyr recombinase" evidence="8">
    <location>
        <begin position="135"/>
        <end position="318"/>
    </location>
</feature>
<dbReference type="GO" id="GO:0003677">
    <property type="term" value="F:DNA binding"/>
    <property type="evidence" value="ECO:0007669"/>
    <property type="project" value="UniProtKB-UniRule"/>
</dbReference>
<dbReference type="Pfam" id="PF00589">
    <property type="entry name" value="Phage_integrase"/>
    <property type="match status" value="1"/>
</dbReference>
<protein>
    <submittedName>
        <fullName evidence="10">Tyrosine recombinase XerD</fullName>
    </submittedName>
</protein>
<dbReference type="PROSITE" id="PS51898">
    <property type="entry name" value="TYR_RECOMBINASE"/>
    <property type="match status" value="1"/>
</dbReference>
<dbReference type="EMBL" id="LTBC01000022">
    <property type="protein sequence ID" value="KYH30730.1"/>
    <property type="molecule type" value="Genomic_DNA"/>
</dbReference>
<keyword evidence="3" id="KW-0229">DNA integration</keyword>
<dbReference type="Proteomes" id="UP000075670">
    <property type="component" value="Unassembled WGS sequence"/>
</dbReference>
<feature type="domain" description="Core-binding (CB)" evidence="9">
    <location>
        <begin position="22"/>
        <end position="114"/>
    </location>
</feature>
<comment type="similarity">
    <text evidence="2">Belongs to the 'phage' integrase family.</text>
</comment>
<evidence type="ECO:0000256" key="3">
    <source>
        <dbReference type="ARBA" id="ARBA00022908"/>
    </source>
</evidence>
<dbReference type="PANTHER" id="PTHR30349:SF64">
    <property type="entry name" value="PROPHAGE INTEGRASE INTD-RELATED"/>
    <property type="match status" value="1"/>
</dbReference>
<dbReference type="InterPro" id="IPR050090">
    <property type="entry name" value="Tyrosine_recombinase_XerCD"/>
</dbReference>
<keyword evidence="11" id="KW-1185">Reference proteome</keyword>
<feature type="region of interest" description="Disordered" evidence="7">
    <location>
        <begin position="1"/>
        <end position="21"/>
    </location>
</feature>
<proteinExistence type="inferred from homology"/>
<evidence type="ECO:0000313" key="10">
    <source>
        <dbReference type="EMBL" id="KYH30730.1"/>
    </source>
</evidence>
<dbReference type="GO" id="GO:0006310">
    <property type="term" value="P:DNA recombination"/>
    <property type="evidence" value="ECO:0007669"/>
    <property type="project" value="UniProtKB-KW"/>
</dbReference>
<dbReference type="PATRIC" id="fig|1122241.3.peg.3144"/>
<organism evidence="10 11">
    <name type="scientific">Moorella mulderi DSM 14980</name>
    <dbReference type="NCBI Taxonomy" id="1122241"/>
    <lineage>
        <taxon>Bacteria</taxon>
        <taxon>Bacillati</taxon>
        <taxon>Bacillota</taxon>
        <taxon>Clostridia</taxon>
        <taxon>Neomoorellales</taxon>
        <taxon>Neomoorellaceae</taxon>
        <taxon>Neomoorella</taxon>
    </lineage>
</organism>
<dbReference type="Gene3D" id="1.10.443.10">
    <property type="entry name" value="Intergrase catalytic core"/>
    <property type="match status" value="1"/>
</dbReference>
<dbReference type="GO" id="GO:0015074">
    <property type="term" value="P:DNA integration"/>
    <property type="evidence" value="ECO:0007669"/>
    <property type="project" value="UniProtKB-KW"/>
</dbReference>
<dbReference type="AlphaFoldDB" id="A0A151AT25"/>
<evidence type="ECO:0000259" key="8">
    <source>
        <dbReference type="PROSITE" id="PS51898"/>
    </source>
</evidence>
<evidence type="ECO:0000256" key="2">
    <source>
        <dbReference type="ARBA" id="ARBA00008857"/>
    </source>
</evidence>
<accession>A0A151AT25</accession>
<evidence type="ECO:0000256" key="1">
    <source>
        <dbReference type="ARBA" id="ARBA00003283"/>
    </source>
</evidence>
<evidence type="ECO:0000313" key="11">
    <source>
        <dbReference type="Proteomes" id="UP000075670"/>
    </source>
</evidence>
<dbReference type="PANTHER" id="PTHR30349">
    <property type="entry name" value="PHAGE INTEGRASE-RELATED"/>
    <property type="match status" value="1"/>
</dbReference>
<dbReference type="RefSeq" id="WP_062286034.1">
    <property type="nucleotide sequence ID" value="NZ_LTBC01000022.1"/>
</dbReference>
<name>A0A151AT25_9FIRM</name>
<evidence type="ECO:0000256" key="6">
    <source>
        <dbReference type="PROSITE-ProRule" id="PRU01248"/>
    </source>
</evidence>
<dbReference type="PROSITE" id="PS51900">
    <property type="entry name" value="CB"/>
    <property type="match status" value="1"/>
</dbReference>
<dbReference type="InterPro" id="IPR004107">
    <property type="entry name" value="Integrase_SAM-like_N"/>
</dbReference>
<evidence type="ECO:0000256" key="5">
    <source>
        <dbReference type="ARBA" id="ARBA00023172"/>
    </source>
</evidence>
<dbReference type="InterPro" id="IPR010998">
    <property type="entry name" value="Integrase_recombinase_N"/>
</dbReference>
<dbReference type="InterPro" id="IPR011010">
    <property type="entry name" value="DNA_brk_join_enz"/>
</dbReference>
<evidence type="ECO:0000256" key="4">
    <source>
        <dbReference type="ARBA" id="ARBA00023125"/>
    </source>
</evidence>